<accession>A0A381TUF1</accession>
<protein>
    <submittedName>
        <fullName evidence="1">Uncharacterized protein</fullName>
    </submittedName>
</protein>
<evidence type="ECO:0000313" key="1">
    <source>
        <dbReference type="EMBL" id="SVA19672.1"/>
    </source>
</evidence>
<organism evidence="1">
    <name type="scientific">marine metagenome</name>
    <dbReference type="NCBI Taxonomy" id="408172"/>
    <lineage>
        <taxon>unclassified sequences</taxon>
        <taxon>metagenomes</taxon>
        <taxon>ecological metagenomes</taxon>
    </lineage>
</organism>
<dbReference type="AlphaFoldDB" id="A0A381TUF1"/>
<reference evidence="1" key="1">
    <citation type="submission" date="2018-05" db="EMBL/GenBank/DDBJ databases">
        <authorList>
            <person name="Lanie J.A."/>
            <person name="Ng W.-L."/>
            <person name="Kazmierczak K.M."/>
            <person name="Andrzejewski T.M."/>
            <person name="Davidsen T.M."/>
            <person name="Wayne K.J."/>
            <person name="Tettelin H."/>
            <person name="Glass J.I."/>
            <person name="Rusch D."/>
            <person name="Podicherti R."/>
            <person name="Tsui H.-C.T."/>
            <person name="Winkler M.E."/>
        </authorList>
    </citation>
    <scope>NUCLEOTIDE SEQUENCE</scope>
</reference>
<name>A0A381TUF1_9ZZZZ</name>
<dbReference type="EMBL" id="UINC01005186">
    <property type="protein sequence ID" value="SVA19672.1"/>
    <property type="molecule type" value="Genomic_DNA"/>
</dbReference>
<proteinExistence type="predicted"/>
<sequence length="361" mass="41386">MKKTLLFGLSLAIVLSSASLFSTIEAQEPERPQKWDPNWEPPRTAWGHPDLQGNWSNATLTRFERRQGVDPVYTWEEVDRIEGREQTRVQRGFESSDPDRPPLQAGNVGAYNQIYFDRGDRVAVVNGEPRTSLITFPSDGRIPALSLEGQTRKQEYDDFRSQFGRYDHPELRPLAERCVVYYASSPTGVLGPPMTPTQGYNNNFTIIQNTDHVVIRSEMIHDIRIVRLGEPAPPQDHIRLWFGDSWGHWEGNTLVVETTNIRLDQGPYEESNKIPHSEDAKVIERFTRANESTILYEFEVHDPRTYTEVWGGQVPWVKFDQQILEYACHEGNYALSNVLSGARYQERTIGQRQPDSLKPTG</sequence>
<gene>
    <name evidence="1" type="ORF">METZ01_LOCUS72526</name>
</gene>